<evidence type="ECO:0000256" key="15">
    <source>
        <dbReference type="SAM" id="MobiDB-lite"/>
    </source>
</evidence>
<keyword evidence="10" id="KW-0862">Zinc</keyword>
<dbReference type="GO" id="GO:0016020">
    <property type="term" value="C:membrane"/>
    <property type="evidence" value="ECO:0007669"/>
    <property type="project" value="UniProtKB-SubCell"/>
</dbReference>
<dbReference type="Pfam" id="PF13639">
    <property type="entry name" value="zf-RING_2"/>
    <property type="match status" value="1"/>
</dbReference>
<organism evidence="18">
    <name type="scientific">Rhizophora mucronata</name>
    <name type="common">Asiatic mangrove</name>
    <dbReference type="NCBI Taxonomy" id="61149"/>
    <lineage>
        <taxon>Eukaryota</taxon>
        <taxon>Viridiplantae</taxon>
        <taxon>Streptophyta</taxon>
        <taxon>Embryophyta</taxon>
        <taxon>Tracheophyta</taxon>
        <taxon>Spermatophyta</taxon>
        <taxon>Magnoliopsida</taxon>
        <taxon>eudicotyledons</taxon>
        <taxon>Gunneridae</taxon>
        <taxon>Pentapetalae</taxon>
        <taxon>rosids</taxon>
        <taxon>fabids</taxon>
        <taxon>Malpighiales</taxon>
        <taxon>Rhizophoraceae</taxon>
        <taxon>Rhizophora</taxon>
    </lineage>
</organism>
<evidence type="ECO:0000256" key="2">
    <source>
        <dbReference type="ARBA" id="ARBA00004167"/>
    </source>
</evidence>
<dbReference type="PANTHER" id="PTHR46913:SF23">
    <property type="entry name" value="E3 UBIQUITIN-PROTEIN LIGASE RHA4A-RELATED"/>
    <property type="match status" value="1"/>
</dbReference>
<evidence type="ECO:0000256" key="13">
    <source>
        <dbReference type="ARBA" id="ARBA00024209"/>
    </source>
</evidence>
<evidence type="ECO:0000256" key="4">
    <source>
        <dbReference type="ARBA" id="ARBA00012483"/>
    </source>
</evidence>
<keyword evidence="7" id="KW-0479">Metal-binding</keyword>
<evidence type="ECO:0000256" key="12">
    <source>
        <dbReference type="ARBA" id="ARBA00023136"/>
    </source>
</evidence>
<evidence type="ECO:0000256" key="6">
    <source>
        <dbReference type="ARBA" id="ARBA00022692"/>
    </source>
</evidence>
<dbReference type="GO" id="GO:0016567">
    <property type="term" value="P:protein ubiquitination"/>
    <property type="evidence" value="ECO:0007669"/>
    <property type="project" value="InterPro"/>
</dbReference>
<feature type="domain" description="RING-type" evidence="17">
    <location>
        <begin position="111"/>
        <end position="153"/>
    </location>
</feature>
<feature type="compositionally biased region" description="Polar residues" evidence="15">
    <location>
        <begin position="165"/>
        <end position="185"/>
    </location>
</feature>
<evidence type="ECO:0000256" key="7">
    <source>
        <dbReference type="ARBA" id="ARBA00022723"/>
    </source>
</evidence>
<dbReference type="PROSITE" id="PS50089">
    <property type="entry name" value="ZF_RING_2"/>
    <property type="match status" value="1"/>
</dbReference>
<protein>
    <recommendedName>
        <fullName evidence="4">RING-type E3 ubiquitin transferase</fullName>
        <ecNumber evidence="4">2.3.2.27</ecNumber>
    </recommendedName>
</protein>
<evidence type="ECO:0000256" key="5">
    <source>
        <dbReference type="ARBA" id="ARBA00022679"/>
    </source>
</evidence>
<evidence type="ECO:0000256" key="8">
    <source>
        <dbReference type="ARBA" id="ARBA00022771"/>
    </source>
</evidence>
<feature type="compositionally biased region" description="Basic and acidic residues" evidence="15">
    <location>
        <begin position="215"/>
        <end position="234"/>
    </location>
</feature>
<dbReference type="InterPro" id="IPR001841">
    <property type="entry name" value="Znf_RING"/>
</dbReference>
<keyword evidence="11 16" id="KW-1133">Transmembrane helix</keyword>
<comment type="subcellular location">
    <subcellularLocation>
        <location evidence="2">Membrane</location>
        <topology evidence="2">Single-pass membrane protein</topology>
    </subcellularLocation>
</comment>
<evidence type="ECO:0000256" key="9">
    <source>
        <dbReference type="ARBA" id="ARBA00022786"/>
    </source>
</evidence>
<feature type="region of interest" description="Disordered" evidence="15">
    <location>
        <begin position="161"/>
        <end position="245"/>
    </location>
</feature>
<comment type="catalytic activity">
    <reaction evidence="1">
        <text>S-ubiquitinyl-[E2 ubiquitin-conjugating enzyme]-L-cysteine + [acceptor protein]-L-lysine = [E2 ubiquitin-conjugating enzyme]-L-cysteine + N(6)-ubiquitinyl-[acceptor protein]-L-lysine.</text>
        <dbReference type="EC" id="2.3.2.27"/>
    </reaction>
</comment>
<name>A0A2P2J774_RHIMU</name>
<feature type="transmembrane region" description="Helical" evidence="16">
    <location>
        <begin position="37"/>
        <end position="57"/>
    </location>
</feature>
<dbReference type="CDD" id="cd16461">
    <property type="entry name" value="RING-H2_EL5-like"/>
    <property type="match status" value="1"/>
</dbReference>
<accession>A0A2P2J774</accession>
<keyword evidence="12 16" id="KW-0472">Membrane</keyword>
<sequence>MPVLNSARSDSYSTSPPPFSFSFSPVSTVELKMYQSFMFSVPIFFAFVLLFLFYLFYLRRRRVDWDALRMRTSLDDSNDSLRAELGLEKELREMLPIIVYKESFCVRDARCAVCLADYQADDKLQQIPTCGHTYHMDCIDNWLANHTTCPLCRISLLPSAKGCSRSHNGSVASVTESGGETSAQPEPQDCEESQSTQISEQRNEYCGAIQNNVGEEQRRSENTDDVSRNGRNENEPQENDGGSSA</sequence>
<keyword evidence="5" id="KW-0808">Transferase</keyword>
<proteinExistence type="inferred from homology"/>
<dbReference type="EC" id="2.3.2.27" evidence="4"/>
<dbReference type="InterPro" id="IPR013083">
    <property type="entry name" value="Znf_RING/FYVE/PHD"/>
</dbReference>
<dbReference type="AlphaFoldDB" id="A0A2P2J774"/>
<keyword evidence="6 16" id="KW-0812">Transmembrane</keyword>
<evidence type="ECO:0000259" key="17">
    <source>
        <dbReference type="PROSITE" id="PS50089"/>
    </source>
</evidence>
<comment type="similarity">
    <text evidence="13">Belongs to the RING-type zinc finger family. ATL subfamily.</text>
</comment>
<evidence type="ECO:0000313" key="18">
    <source>
        <dbReference type="EMBL" id="MBW89308.1"/>
    </source>
</evidence>
<evidence type="ECO:0000256" key="3">
    <source>
        <dbReference type="ARBA" id="ARBA00004906"/>
    </source>
</evidence>
<dbReference type="GO" id="GO:0061630">
    <property type="term" value="F:ubiquitin protein ligase activity"/>
    <property type="evidence" value="ECO:0007669"/>
    <property type="project" value="UniProtKB-EC"/>
</dbReference>
<dbReference type="Gene3D" id="3.30.40.10">
    <property type="entry name" value="Zinc/RING finger domain, C3HC4 (zinc finger)"/>
    <property type="match status" value="1"/>
</dbReference>
<evidence type="ECO:0000256" key="10">
    <source>
        <dbReference type="ARBA" id="ARBA00022833"/>
    </source>
</evidence>
<evidence type="ECO:0000256" key="11">
    <source>
        <dbReference type="ARBA" id="ARBA00022989"/>
    </source>
</evidence>
<dbReference type="EMBL" id="GGEC01008825">
    <property type="protein sequence ID" value="MBW89308.1"/>
    <property type="molecule type" value="Transcribed_RNA"/>
</dbReference>
<dbReference type="GO" id="GO:0008270">
    <property type="term" value="F:zinc ion binding"/>
    <property type="evidence" value="ECO:0007669"/>
    <property type="project" value="UniProtKB-KW"/>
</dbReference>
<dbReference type="FunFam" id="3.30.40.10:FF:000503">
    <property type="entry name" value="RING-H2 finger protein ATL7"/>
    <property type="match status" value="1"/>
</dbReference>
<dbReference type="InterPro" id="IPR044600">
    <property type="entry name" value="ATL1/ATL16-like"/>
</dbReference>
<evidence type="ECO:0000256" key="16">
    <source>
        <dbReference type="SAM" id="Phobius"/>
    </source>
</evidence>
<keyword evidence="8 14" id="KW-0863">Zinc-finger</keyword>
<keyword evidence="9" id="KW-0833">Ubl conjugation pathway</keyword>
<comment type="pathway">
    <text evidence="3">Protein modification; protein ubiquitination.</text>
</comment>
<evidence type="ECO:0000256" key="1">
    <source>
        <dbReference type="ARBA" id="ARBA00000900"/>
    </source>
</evidence>
<evidence type="ECO:0000256" key="14">
    <source>
        <dbReference type="PROSITE-ProRule" id="PRU00175"/>
    </source>
</evidence>
<dbReference type="SUPFAM" id="SSF57850">
    <property type="entry name" value="RING/U-box"/>
    <property type="match status" value="1"/>
</dbReference>
<dbReference type="PANTHER" id="PTHR46913">
    <property type="entry name" value="RING-H2 FINGER PROTEIN ATL16"/>
    <property type="match status" value="1"/>
</dbReference>
<dbReference type="SMART" id="SM00184">
    <property type="entry name" value="RING"/>
    <property type="match status" value="1"/>
</dbReference>
<reference evidence="18" key="1">
    <citation type="submission" date="2018-02" db="EMBL/GenBank/DDBJ databases">
        <title>Rhizophora mucronata_Transcriptome.</title>
        <authorList>
            <person name="Meera S.P."/>
            <person name="Sreeshan A."/>
            <person name="Augustine A."/>
        </authorList>
    </citation>
    <scope>NUCLEOTIDE SEQUENCE</scope>
    <source>
        <tissue evidence="18">Leaf</tissue>
    </source>
</reference>